<dbReference type="EMBL" id="CAJMWW010000121">
    <property type="protein sequence ID" value="CAE6447542.1"/>
    <property type="molecule type" value="Genomic_DNA"/>
</dbReference>
<sequence length="533" mass="59599">MIEELNTASKLLDSALDRYIDACSALQKQYFEEHTFTTFPPEFSSHLLEMTRLEIKLRRAKSAIYRTRNYSSTLVPIHSLPQELLTHIFLLVSRSQHNCSDYGLDLGNRPEVISHVCSWWRELVLNLPSFWSVIRLAVIGDSAQLSRAITFAKRADPLSLDLQLHSQTSLAHFGSVADPSSFLATVSPRVRSLRLAIASANNFMSYSSTLSACLAHCNLGMLKTIITSYVSFGKNTRYYVFFDRATSIPAYLSDEHAYLVGDSIPNQNLAFITNLRLSGWYPSWTSTAYHGLIELQLLSTAAPNHVLISEHHLLGILGASPALRILEFDLEIVVSHLADEAIVPVQLECLESLKVGLVAGRKLGDLVRWLFPGSIPFQLSLSDTDDEDIPALSLPLLDHDVTSFFSRSNIKEVHAAFFNSWSLDKISNLCPHLHTLALESFNFSNNSEQTSHPILPPNLESLFLLDCLVVPQPTFINATHSPALKSLLLWNCSYFDDSGARKTYPNGLDNILVDNCPDARVVDYNPIQGWSFF</sequence>
<protein>
    <recommendedName>
        <fullName evidence="3">F-box domain-containing protein</fullName>
    </recommendedName>
</protein>
<dbReference type="Proteomes" id="UP000663841">
    <property type="component" value="Unassembled WGS sequence"/>
</dbReference>
<gene>
    <name evidence="1" type="ORF">RDB_LOCUS117316</name>
</gene>
<name>A0A8H3B4C3_9AGAM</name>
<evidence type="ECO:0000313" key="2">
    <source>
        <dbReference type="Proteomes" id="UP000663841"/>
    </source>
</evidence>
<reference evidence="1" key="1">
    <citation type="submission" date="2021-01" db="EMBL/GenBank/DDBJ databases">
        <authorList>
            <person name="Kaushik A."/>
        </authorList>
    </citation>
    <scope>NUCLEOTIDE SEQUENCE</scope>
    <source>
        <strain evidence="1">AG3-T5</strain>
    </source>
</reference>
<comment type="caution">
    <text evidence="1">The sequence shown here is derived from an EMBL/GenBank/DDBJ whole genome shotgun (WGS) entry which is preliminary data.</text>
</comment>
<proteinExistence type="predicted"/>
<accession>A0A8H3B4C3</accession>
<dbReference type="AlphaFoldDB" id="A0A8H3B4C3"/>
<organism evidence="1 2">
    <name type="scientific">Rhizoctonia solani</name>
    <dbReference type="NCBI Taxonomy" id="456999"/>
    <lineage>
        <taxon>Eukaryota</taxon>
        <taxon>Fungi</taxon>
        <taxon>Dikarya</taxon>
        <taxon>Basidiomycota</taxon>
        <taxon>Agaricomycotina</taxon>
        <taxon>Agaricomycetes</taxon>
        <taxon>Cantharellales</taxon>
        <taxon>Ceratobasidiaceae</taxon>
        <taxon>Rhizoctonia</taxon>
    </lineage>
</organism>
<evidence type="ECO:0008006" key="3">
    <source>
        <dbReference type="Google" id="ProtNLM"/>
    </source>
</evidence>
<evidence type="ECO:0000313" key="1">
    <source>
        <dbReference type="EMBL" id="CAE6447542.1"/>
    </source>
</evidence>